<dbReference type="PANTHER" id="PTHR37943:SF1">
    <property type="entry name" value="PROTEIN VES"/>
    <property type="match status" value="1"/>
</dbReference>
<reference evidence="2 4" key="3">
    <citation type="submission" date="2019-08" db="EMBL/GenBank/DDBJ databases">
        <authorList>
            <person name="Kuhnert P."/>
        </authorList>
    </citation>
    <scope>NUCLEOTIDE SEQUENCE [LARGE SCALE GENOMIC DNA]</scope>
    <source>
        <strain evidence="2 4">B36.5</strain>
    </source>
</reference>
<dbReference type="Proteomes" id="UP000042527">
    <property type="component" value="Unassembled WGS sequence"/>
</dbReference>
<accession>A0A0B7GVX5</accession>
<dbReference type="EMBL" id="CDNC01000034">
    <property type="protein sequence ID" value="CEM62648.1"/>
    <property type="molecule type" value="Genomic_DNA"/>
</dbReference>
<dbReference type="EMBL" id="CP042817">
    <property type="protein sequence ID" value="QEJ97832.1"/>
    <property type="molecule type" value="Genomic_DNA"/>
</dbReference>
<dbReference type="GeneID" id="57752901"/>
<dbReference type="Pfam" id="PF05962">
    <property type="entry name" value="HutD"/>
    <property type="match status" value="1"/>
</dbReference>
<dbReference type="InterPro" id="IPR011051">
    <property type="entry name" value="RmlC_Cupin_sf"/>
</dbReference>
<dbReference type="AlphaFoldDB" id="A0A0B7GVX5"/>
<gene>
    <name evidence="2" type="ORF">FUT82_07375</name>
    <name evidence="1" type="ORF">TPHV1_40151</name>
</gene>
<evidence type="ECO:0000313" key="2">
    <source>
        <dbReference type="EMBL" id="QEJ97832.1"/>
    </source>
</evidence>
<dbReference type="Gene3D" id="2.60.120.10">
    <property type="entry name" value="Jelly Rolls"/>
    <property type="match status" value="1"/>
</dbReference>
<sequence length="203" mass="22750">MRIQKYGASDFKTTTWSGGTTTELFIYPPESEYAKRNFLLRLSSATVDLEQSEFTLLPGIRRFIAPLTGDLQIGHDGKQFITLKPYELYEFDGGIKTVSIGKVRDFNVMVQNDIAANVQSTPLTSSADITMRITQKEIGWLFSFDTAGELRITVSAPENNRQTIQLDPMTLLIFKTDSAHQPEEITVSTKNTGKVLYGTVQVR</sequence>
<evidence type="ECO:0000313" key="4">
    <source>
        <dbReference type="Proteomes" id="UP000323594"/>
    </source>
</evidence>
<name>A0A0B7GVX5_TREPH</name>
<proteinExistence type="predicted"/>
<dbReference type="Proteomes" id="UP000323594">
    <property type="component" value="Chromosome"/>
</dbReference>
<dbReference type="PANTHER" id="PTHR37943">
    <property type="entry name" value="PROTEIN VES"/>
    <property type="match status" value="1"/>
</dbReference>
<dbReference type="OrthoDB" id="9786443at2"/>
<reference evidence="1" key="2">
    <citation type="submission" date="2015-01" db="EMBL/GenBank/DDBJ databases">
        <authorList>
            <person name="Xiang T."/>
            <person name="Song Y."/>
            <person name="Huang L."/>
            <person name="Wang B."/>
            <person name="Wu P."/>
        </authorList>
    </citation>
    <scope>NUCLEOTIDE SEQUENCE [LARGE SCALE GENOMIC DNA]</scope>
    <source>
        <strain evidence="1">V1</strain>
    </source>
</reference>
<dbReference type="SUPFAM" id="SSF51182">
    <property type="entry name" value="RmlC-like cupins"/>
    <property type="match status" value="1"/>
</dbReference>
<organism evidence="1 3">
    <name type="scientific">Treponema phagedenis</name>
    <dbReference type="NCBI Taxonomy" id="162"/>
    <lineage>
        <taxon>Bacteria</taxon>
        <taxon>Pseudomonadati</taxon>
        <taxon>Spirochaetota</taxon>
        <taxon>Spirochaetia</taxon>
        <taxon>Spirochaetales</taxon>
        <taxon>Treponemataceae</taxon>
        <taxon>Treponema</taxon>
    </lineage>
</organism>
<keyword evidence="3" id="KW-1185">Reference proteome</keyword>
<dbReference type="RefSeq" id="WP_024753428.1">
    <property type="nucleotide sequence ID" value="NZ_CDNC01000034.1"/>
</dbReference>
<dbReference type="InterPro" id="IPR014710">
    <property type="entry name" value="RmlC-like_jellyroll"/>
</dbReference>
<reference evidence="3" key="1">
    <citation type="submission" date="2015-01" db="EMBL/GenBank/DDBJ databases">
        <authorList>
            <person name="Manzoor Shahid"/>
            <person name="Zubair Saima"/>
        </authorList>
    </citation>
    <scope>NUCLEOTIDE SEQUENCE [LARGE SCALE GENOMIC DNA]</scope>
    <source>
        <strain evidence="3">V1</strain>
    </source>
</reference>
<protein>
    <submittedName>
        <fullName evidence="2">HutD family protein</fullName>
    </submittedName>
</protein>
<evidence type="ECO:0000313" key="1">
    <source>
        <dbReference type="EMBL" id="CEM62648.1"/>
    </source>
</evidence>
<evidence type="ECO:0000313" key="3">
    <source>
        <dbReference type="Proteomes" id="UP000042527"/>
    </source>
</evidence>
<dbReference type="InterPro" id="IPR010282">
    <property type="entry name" value="Uncharacterised_HutD/Ves"/>
</dbReference>